<dbReference type="EMBL" id="VNJI01000011">
    <property type="protein sequence ID" value="TVY09989.1"/>
    <property type="molecule type" value="Genomic_DNA"/>
</dbReference>
<evidence type="ECO:0000313" key="1">
    <source>
        <dbReference type="EMBL" id="TVY09989.1"/>
    </source>
</evidence>
<dbReference type="Gene3D" id="2.60.120.260">
    <property type="entry name" value="Galactose-binding domain-like"/>
    <property type="match status" value="1"/>
</dbReference>
<organism evidence="1 2">
    <name type="scientific">Paenibacillus cremeus</name>
    <dbReference type="NCBI Taxonomy" id="2163881"/>
    <lineage>
        <taxon>Bacteria</taxon>
        <taxon>Bacillati</taxon>
        <taxon>Bacillota</taxon>
        <taxon>Bacilli</taxon>
        <taxon>Bacillales</taxon>
        <taxon>Paenibacillaceae</taxon>
        <taxon>Paenibacillus</taxon>
    </lineage>
</organism>
<gene>
    <name evidence="1" type="ORF">FPZ49_11500</name>
</gene>
<keyword evidence="2" id="KW-1185">Reference proteome</keyword>
<name>A0A559KD28_9BACL</name>
<sequence>MSVFDYDNSVIGQLRKGTVDDPYISISEPKQVINSVVNLSEIPDDFQRVKVTTTDGTLTLTEITSGSPTINQYIIDYNQGLATLNSGRNNQQLVFTYKGKGGYFLSSNRVFTAQSNGLVTQTLTQYVDDAKAQIDTKVASVTSSANTALTNAQSAKTLSDQATASATSAASTATSAASSANTAATAANTASTNATSTINAINTDMKISHKGTLATFSLLPSSGQQVGDTYVVTSDSNNANNGVWRWQSNSTWLKINNLNISGAETVSNVSVVDQAKSDIVRDSIHSGVISVSALTTDSTSTLNGFTISAFIAYINGYKVSIPQTVITMPNAGSFGMKDQLVFVEAYFPSTGNGYQLSTRFRTVDAVDFTAYPEGVGHSAVVFAQGGQASPTTYTFTKDSVDQGLYVSGSGSAGDKTTLATFDGKVYAIPIARVKRRNSGGYRKDNISGCVDFISTTLSAIASTISNTVTVASATGLSVGNSIKIGSSSIYKINAISGTTLTLDRNADSAHASGSTVVIQSDRPDSLYSNVISSSDIIDLRHKVSLTGVNYQQLLEENFDNLLRGNLTTKDTKTSIKETWGLRKAPLGLAQSLQSVTIKGSDGTSRDLVNFLGTDGNCEDISKWTTGGTLSTTQAKYGKNSLKFVTSNNSLYAYKDYSISSFTSGYYLVACDVYIESYTSGNVIQIDIRDYNTFTQRYSAIANTAITGKWQTLYFKIPANGAITTPNGFRILFGEQATGTSTSYFDGIRLYQIDQATYNLIDVDPNYTGGDKISALFPYVDSQPNFVENLVYGEQEQDNAAFNVGTNSTYDNAWISGKLNIYNGSASVWGKGFQLSVASGTAYTLNLDTAIASDGASLNVEIGYTSTTNDVVSKASQTGHVSFSFTPTQNTVYVKFRRQGATDNTKPVTVWNIKVEAGSVENVYVPKGRWYIPADYQGYNAHMGNNSVSRYDNVNGGRFTGQRSTFSDAQTSETRTDVIEALMTPQKHIAVTQATAGTWASGDKLVISSNDGLLASNNAAVARVTQNASGATAIYVDDVSKFAVNDTVNFYLVSSNLVAVGWTVQSIDTTNKILTMTGSATVSVGDMVIRTNTLPSIAYTTQQNKTAQSGSTSTTIKLASDASATDNYYNNLIVTILSGTGAGQSKTITAYTGSTKVATVSAWTTTPDATSVYSISMPGTWTNLGTKSATFTIGTMPTATDATLGNANQTNISCSYSVNYPAGKGFGNVPTDVLEASVNDQRLISGQTVSVKANYLGKVAGNTDAVPHIAKWINSNIGSNTTLLAPSNGSFAEVGGSGTTYANISSLDGALNVVNSSGASSIAQQLFQFDLIRAIEDKYGEIPVDGTAAKVAWLKANITNFLCNIYGYGSSPTGNKASVSVWSVAGSSWGSAWATNATNAVAVMAVGTSSNIGNYIDANGYMYFIAYADPSDGVTYSTINTDYIELSITLNTSMKSAFDGNTETGFTVLSPENLFPVMNENLLNSNQAFPVDVSGLTAVNGVTHSVDSSDIGTILVTNFPSTGYGLSYASVTLPKATTYAFSAEIFVPSASVATSVQIHDDGNFTGATKVIGSYDLTKKGTWQKVVTLITTTVIGQSGLSGLKITNNSGASDVIKIRRMKVQEGVTATPWSAGRNKKITLNYLGKVAGSVVENPHRLGRLNSASFPSPIPSFSNYAENTASNLIDPVTTQDGVLWSYSSSTAGQYAQQLFEFDLSYLGMSLSELKKALRPITATWVGYGSGDNASALTYGATVKWWDATGAGSWATFGGWSNTTSTPSSVAMTVNNGSQTNYITSNQKIYILVHSTNPASATNPSNIYTDYIKLDLNLADYVDYNKSNIVKVRPETKEIKTWFPVHSYRYTGYSGVAQAGVIGWSYRYLPYGGFGSVARSKIMAVGTPIISTLGTGSASTATDVDLVGIRNVTTKLPTPIADYNLVAEKFTSDGVLTTIDNVTLKRNSLTSNNGYRFSPFSGLYFDPYSTPTETVVRGASSRAGYTNDTITSQSIGAAAYKFSLPSTLPSEALISLPMLIIDNGELKMVVVSFRKSRNTSLQFQAVDGIWDVFKLQGRVLQK</sequence>
<dbReference type="CDD" id="cd02795">
    <property type="entry name" value="CBM6-CBM35-CBM36_like"/>
    <property type="match status" value="1"/>
</dbReference>
<proteinExistence type="predicted"/>
<protein>
    <submittedName>
        <fullName evidence="1">Uncharacterized protein</fullName>
    </submittedName>
</protein>
<dbReference type="RefSeq" id="WP_144846641.1">
    <property type="nucleotide sequence ID" value="NZ_VNJI01000011.1"/>
</dbReference>
<accession>A0A559KD28</accession>
<reference evidence="1 2" key="1">
    <citation type="submission" date="2019-07" db="EMBL/GenBank/DDBJ databases">
        <authorList>
            <person name="Kim J."/>
        </authorList>
    </citation>
    <scope>NUCLEOTIDE SEQUENCE [LARGE SCALE GENOMIC DNA]</scope>
    <source>
        <strain evidence="1 2">JC52</strain>
    </source>
</reference>
<evidence type="ECO:0000313" key="2">
    <source>
        <dbReference type="Proteomes" id="UP000317036"/>
    </source>
</evidence>
<comment type="caution">
    <text evidence="1">The sequence shown here is derived from an EMBL/GenBank/DDBJ whole genome shotgun (WGS) entry which is preliminary data.</text>
</comment>
<dbReference type="OrthoDB" id="2944087at2"/>
<dbReference type="Proteomes" id="UP000317036">
    <property type="component" value="Unassembled WGS sequence"/>
</dbReference>